<dbReference type="GO" id="GO:0004553">
    <property type="term" value="F:hydrolase activity, hydrolyzing O-glycosyl compounds"/>
    <property type="evidence" value="ECO:0007669"/>
    <property type="project" value="InterPro"/>
</dbReference>
<evidence type="ECO:0000313" key="5">
    <source>
        <dbReference type="Proteomes" id="UP000799766"/>
    </source>
</evidence>
<dbReference type="PROSITE" id="PS51762">
    <property type="entry name" value="GH16_2"/>
    <property type="match status" value="1"/>
</dbReference>
<dbReference type="InterPro" id="IPR013320">
    <property type="entry name" value="ConA-like_dom_sf"/>
</dbReference>
<dbReference type="Gene3D" id="2.60.120.200">
    <property type="match status" value="1"/>
</dbReference>
<dbReference type="OrthoDB" id="4781at2759"/>
<comment type="similarity">
    <text evidence="1">Belongs to the glycosyl hydrolase 16 family.</text>
</comment>
<keyword evidence="2" id="KW-0472">Membrane</keyword>
<keyword evidence="4" id="KW-0430">Lectin</keyword>
<proteinExistence type="inferred from homology"/>
<dbReference type="InterPro" id="IPR050546">
    <property type="entry name" value="Glycosyl_Hydrlase_16"/>
</dbReference>
<evidence type="ECO:0000313" key="4">
    <source>
        <dbReference type="EMBL" id="KAF2456166.1"/>
    </source>
</evidence>
<keyword evidence="2" id="KW-0812">Transmembrane</keyword>
<evidence type="ECO:0000256" key="2">
    <source>
        <dbReference type="SAM" id="Phobius"/>
    </source>
</evidence>
<organism evidence="4 5">
    <name type="scientific">Lineolata rhizophorae</name>
    <dbReference type="NCBI Taxonomy" id="578093"/>
    <lineage>
        <taxon>Eukaryota</taxon>
        <taxon>Fungi</taxon>
        <taxon>Dikarya</taxon>
        <taxon>Ascomycota</taxon>
        <taxon>Pezizomycotina</taxon>
        <taxon>Dothideomycetes</taxon>
        <taxon>Dothideomycetes incertae sedis</taxon>
        <taxon>Lineolatales</taxon>
        <taxon>Lineolataceae</taxon>
        <taxon>Lineolata</taxon>
    </lineage>
</organism>
<dbReference type="EMBL" id="MU001684">
    <property type="protein sequence ID" value="KAF2456166.1"/>
    <property type="molecule type" value="Genomic_DNA"/>
</dbReference>
<dbReference type="FunFam" id="2.60.120.200:FF:000178">
    <property type="entry name" value="Glycoside hydrolase family 16 protein"/>
    <property type="match status" value="1"/>
</dbReference>
<dbReference type="PANTHER" id="PTHR10963">
    <property type="entry name" value="GLYCOSYL HYDROLASE-RELATED"/>
    <property type="match status" value="1"/>
</dbReference>
<keyword evidence="2" id="KW-1133">Transmembrane helix</keyword>
<dbReference type="Proteomes" id="UP000799766">
    <property type="component" value="Unassembled WGS sequence"/>
</dbReference>
<evidence type="ECO:0000259" key="3">
    <source>
        <dbReference type="PROSITE" id="PS51762"/>
    </source>
</evidence>
<reference evidence="4" key="1">
    <citation type="journal article" date="2020" name="Stud. Mycol.">
        <title>101 Dothideomycetes genomes: a test case for predicting lifestyles and emergence of pathogens.</title>
        <authorList>
            <person name="Haridas S."/>
            <person name="Albert R."/>
            <person name="Binder M."/>
            <person name="Bloem J."/>
            <person name="Labutti K."/>
            <person name="Salamov A."/>
            <person name="Andreopoulos B."/>
            <person name="Baker S."/>
            <person name="Barry K."/>
            <person name="Bills G."/>
            <person name="Bluhm B."/>
            <person name="Cannon C."/>
            <person name="Castanera R."/>
            <person name="Culley D."/>
            <person name="Daum C."/>
            <person name="Ezra D."/>
            <person name="Gonzalez J."/>
            <person name="Henrissat B."/>
            <person name="Kuo A."/>
            <person name="Liang C."/>
            <person name="Lipzen A."/>
            <person name="Lutzoni F."/>
            <person name="Magnuson J."/>
            <person name="Mondo S."/>
            <person name="Nolan M."/>
            <person name="Ohm R."/>
            <person name="Pangilinan J."/>
            <person name="Park H.-J."/>
            <person name="Ramirez L."/>
            <person name="Alfaro M."/>
            <person name="Sun H."/>
            <person name="Tritt A."/>
            <person name="Yoshinaga Y."/>
            <person name="Zwiers L.-H."/>
            <person name="Turgeon B."/>
            <person name="Goodwin S."/>
            <person name="Spatafora J."/>
            <person name="Crous P."/>
            <person name="Grigoriev I."/>
        </authorList>
    </citation>
    <scope>NUCLEOTIDE SEQUENCE</scope>
    <source>
        <strain evidence="4">ATCC 16933</strain>
    </source>
</reference>
<feature type="domain" description="GH16" evidence="3">
    <location>
        <begin position="135"/>
        <end position="451"/>
    </location>
</feature>
<dbReference type="GO" id="GO:0005975">
    <property type="term" value="P:carbohydrate metabolic process"/>
    <property type="evidence" value="ECO:0007669"/>
    <property type="project" value="InterPro"/>
</dbReference>
<gene>
    <name evidence="4" type="ORF">BDY21DRAFT_394656</name>
</gene>
<dbReference type="Pfam" id="PF00722">
    <property type="entry name" value="Glyco_hydro_16"/>
    <property type="match status" value="1"/>
</dbReference>
<dbReference type="InterPro" id="IPR000757">
    <property type="entry name" value="Beta-glucanase-like"/>
</dbReference>
<feature type="transmembrane region" description="Helical" evidence="2">
    <location>
        <begin position="72"/>
        <end position="93"/>
    </location>
</feature>
<dbReference type="GO" id="GO:0030246">
    <property type="term" value="F:carbohydrate binding"/>
    <property type="evidence" value="ECO:0007669"/>
    <property type="project" value="UniProtKB-KW"/>
</dbReference>
<evidence type="ECO:0000256" key="1">
    <source>
        <dbReference type="ARBA" id="ARBA00006865"/>
    </source>
</evidence>
<accession>A0A6A6NWQ3</accession>
<name>A0A6A6NWQ3_9PEZI</name>
<dbReference type="AlphaFoldDB" id="A0A6A6NWQ3"/>
<dbReference type="SUPFAM" id="SSF49899">
    <property type="entry name" value="Concanavalin A-like lectins/glucanases"/>
    <property type="match status" value="1"/>
</dbReference>
<keyword evidence="5" id="KW-1185">Reference proteome</keyword>
<dbReference type="PANTHER" id="PTHR10963:SF55">
    <property type="entry name" value="GLYCOSIDE HYDROLASE FAMILY 16 PROTEIN"/>
    <property type="match status" value="1"/>
</dbReference>
<protein>
    <submittedName>
        <fullName evidence="4">Concanavalin A-like lectin/glucanase domain-containing protein</fullName>
    </submittedName>
</protein>
<sequence length="451" mass="50228">MYRNFSTPSIATSQIRDPFDDRAAVNSQISTNSSRSSGYSTARPKHVFKSYRLRGEYSQPWRADKRLKRTRINNIIILAFTFLGLCLLAFLAFDGWRSGRSGDYCLVFQDDFASGLSASSWTREVQLGGFGTGSFDWTTSSAQNAFVDGDGLHIVPTLTTESTDISEDQLFDGYSLNLTRAGGDGSCTSTSLAACAARSNSTTGAVIPPVRSARLSTKGKHKIKYGRVEVVAKMPRGDWLWPAIWMMPEDSHYGAWPASGEIDIAELRGNAPGSTADGGRDTVSGTLHWGPDETLDGYRLTHGAKALRRDDFSTGYHTFGLEWSEGHIAVYLDSRLKQVMYVGFDGDRTMWERGHFAGETINQTRVEDPWEQTGRSNTPFDREFYLILNVAVGSRNGWFSDHEDQKPWIDANNNAAGQFIRAKDEWLPTWGKGYDRGMTVKSVKMWKEGKC</sequence>